<keyword evidence="2" id="KW-0328">Glycosyltransferase</keyword>
<dbReference type="Proteomes" id="UP000255367">
    <property type="component" value="Unassembled WGS sequence"/>
</dbReference>
<dbReference type="GO" id="GO:0051999">
    <property type="term" value="P:mannosyl-inositol phosphorylceramide biosynthetic process"/>
    <property type="evidence" value="ECO:0007669"/>
    <property type="project" value="TreeGrafter"/>
</dbReference>
<evidence type="ECO:0000256" key="1">
    <source>
        <dbReference type="ARBA" id="ARBA00022679"/>
    </source>
</evidence>
<sequence>MIPKIIHYCWFGGKPLPKKYKKYIETWKKYCPDYEIIEWNENNFDINQNRFCKEAYEAKKWAFVADYVRLKVLCEYGGIYLDTDIEVCKSFDKILGYDAFVGFESSDCISTATIGSEKSGEWITYLLSYYDDKSFFEVDGGVKLITNVIIITKMTKARYNIIFNNKFQIFGENNALFPFEVFCAKEFGTGRNRKTDNTYTVHHFSGSWLTPYGKYKQISHQIRHRVKNTIKSYFKNLKS</sequence>
<gene>
    <name evidence="2" type="ORF">NCTC12020_00050</name>
</gene>
<protein>
    <submittedName>
        <fullName evidence="2">Mannosyltransferase OCH1 and related enzymes</fullName>
    </submittedName>
</protein>
<evidence type="ECO:0000313" key="2">
    <source>
        <dbReference type="EMBL" id="SUP37230.1"/>
    </source>
</evidence>
<evidence type="ECO:0000313" key="3">
    <source>
        <dbReference type="Proteomes" id="UP000255367"/>
    </source>
</evidence>
<dbReference type="Gene3D" id="3.90.550.20">
    <property type="match status" value="1"/>
</dbReference>
<keyword evidence="1 2" id="KW-0808">Transferase</keyword>
<proteinExistence type="predicted"/>
<reference evidence="2 3" key="1">
    <citation type="submission" date="2018-06" db="EMBL/GenBank/DDBJ databases">
        <authorList>
            <consortium name="Pathogen Informatics"/>
            <person name="Doyle S."/>
        </authorList>
    </citation>
    <scope>NUCLEOTIDE SEQUENCE [LARGE SCALE GENOMIC DNA]</scope>
    <source>
        <strain evidence="2 3">NCTC12020</strain>
    </source>
</reference>
<keyword evidence="3" id="KW-1185">Reference proteome</keyword>
<dbReference type="OrthoDB" id="9802987at2"/>
<dbReference type="InterPro" id="IPR051706">
    <property type="entry name" value="Glycosyltransferase_domain"/>
</dbReference>
<dbReference type="InterPro" id="IPR007577">
    <property type="entry name" value="GlycoTrfase_DXD_sugar-bd_CS"/>
</dbReference>
<dbReference type="InterPro" id="IPR029044">
    <property type="entry name" value="Nucleotide-diphossugar_trans"/>
</dbReference>
<dbReference type="PANTHER" id="PTHR32385:SF15">
    <property type="entry name" value="INOSITOL PHOSPHOCERAMIDE MANNOSYLTRANSFERASE 1"/>
    <property type="match status" value="1"/>
</dbReference>
<dbReference type="GO" id="GO:0016020">
    <property type="term" value="C:membrane"/>
    <property type="evidence" value="ECO:0007669"/>
    <property type="project" value="GOC"/>
</dbReference>
<dbReference type="PANTHER" id="PTHR32385">
    <property type="entry name" value="MANNOSYL PHOSPHORYLINOSITOL CERAMIDE SYNTHASE"/>
    <property type="match status" value="1"/>
</dbReference>
<dbReference type="GO" id="GO:0000030">
    <property type="term" value="F:mannosyltransferase activity"/>
    <property type="evidence" value="ECO:0007669"/>
    <property type="project" value="TreeGrafter"/>
</dbReference>
<organism evidence="2 3">
    <name type="scientific">Veillonella criceti</name>
    <dbReference type="NCBI Taxonomy" id="103891"/>
    <lineage>
        <taxon>Bacteria</taxon>
        <taxon>Bacillati</taxon>
        <taxon>Bacillota</taxon>
        <taxon>Negativicutes</taxon>
        <taxon>Veillonellales</taxon>
        <taxon>Veillonellaceae</taxon>
        <taxon>Veillonella</taxon>
    </lineage>
</organism>
<dbReference type="Pfam" id="PF04488">
    <property type="entry name" value="Gly_transf_sug"/>
    <property type="match status" value="1"/>
</dbReference>
<dbReference type="RefSeq" id="WP_115309345.1">
    <property type="nucleotide sequence ID" value="NZ_UHIO01000001.1"/>
</dbReference>
<name>A0A380NBT6_9FIRM</name>
<dbReference type="EMBL" id="UHIO01000001">
    <property type="protein sequence ID" value="SUP37230.1"/>
    <property type="molecule type" value="Genomic_DNA"/>
</dbReference>
<dbReference type="AlphaFoldDB" id="A0A380NBT6"/>
<accession>A0A380NBT6</accession>
<dbReference type="SUPFAM" id="SSF53448">
    <property type="entry name" value="Nucleotide-diphospho-sugar transferases"/>
    <property type="match status" value="1"/>
</dbReference>